<dbReference type="GO" id="GO:0004674">
    <property type="term" value="F:protein serine/threonine kinase activity"/>
    <property type="evidence" value="ECO:0007669"/>
    <property type="project" value="UniProtKB-KW"/>
</dbReference>
<dbReference type="Gene3D" id="1.10.510.10">
    <property type="entry name" value="Transferase(Phosphotransferase) domain 1"/>
    <property type="match status" value="1"/>
</dbReference>
<dbReference type="InterPro" id="IPR008271">
    <property type="entry name" value="Ser/Thr_kinase_AS"/>
</dbReference>
<dbReference type="Gene3D" id="3.10.20.90">
    <property type="entry name" value="Phosphatidylinositol 3-kinase Catalytic Subunit, Chain A, domain 1"/>
    <property type="match status" value="1"/>
</dbReference>
<feature type="compositionally biased region" description="Low complexity" evidence="7">
    <location>
        <begin position="584"/>
        <end position="593"/>
    </location>
</feature>
<evidence type="ECO:0000256" key="3">
    <source>
        <dbReference type="ARBA" id="ARBA00022741"/>
    </source>
</evidence>
<evidence type="ECO:0000313" key="10">
    <source>
        <dbReference type="Proteomes" id="UP000734854"/>
    </source>
</evidence>
<feature type="region of interest" description="Disordered" evidence="7">
    <location>
        <begin position="569"/>
        <end position="595"/>
    </location>
</feature>
<keyword evidence="10" id="KW-1185">Reference proteome</keyword>
<dbReference type="SUPFAM" id="SSF54277">
    <property type="entry name" value="CAD &amp; PB1 domains"/>
    <property type="match status" value="1"/>
</dbReference>
<dbReference type="FunFam" id="3.10.20.90:FF:000058">
    <property type="entry name" value="Octicosapeptide/phox/Bem1p domain kinase superfamily protein"/>
    <property type="match status" value="1"/>
</dbReference>
<dbReference type="PANTHER" id="PTHR23257:SF963">
    <property type="entry name" value="AT08303P"/>
    <property type="match status" value="1"/>
</dbReference>
<accession>A0A8J5GZ26</accession>
<dbReference type="SMART" id="SM00220">
    <property type="entry name" value="S_TKc"/>
    <property type="match status" value="1"/>
</dbReference>
<evidence type="ECO:0000259" key="8">
    <source>
        <dbReference type="PROSITE" id="PS50011"/>
    </source>
</evidence>
<organism evidence="9 10">
    <name type="scientific">Zingiber officinale</name>
    <name type="common">Ginger</name>
    <name type="synonym">Amomum zingiber</name>
    <dbReference type="NCBI Taxonomy" id="94328"/>
    <lineage>
        <taxon>Eukaryota</taxon>
        <taxon>Viridiplantae</taxon>
        <taxon>Streptophyta</taxon>
        <taxon>Embryophyta</taxon>
        <taxon>Tracheophyta</taxon>
        <taxon>Spermatophyta</taxon>
        <taxon>Magnoliopsida</taxon>
        <taxon>Liliopsida</taxon>
        <taxon>Zingiberales</taxon>
        <taxon>Zingiberaceae</taxon>
        <taxon>Zingiber</taxon>
    </lineage>
</organism>
<gene>
    <name evidence="9" type="ORF">ZIOFF_029766</name>
</gene>
<dbReference type="InterPro" id="IPR000719">
    <property type="entry name" value="Prot_kinase_dom"/>
</dbReference>
<protein>
    <recommendedName>
        <fullName evidence="8">Protein kinase domain-containing protein</fullName>
    </recommendedName>
</protein>
<dbReference type="Pfam" id="PF07714">
    <property type="entry name" value="PK_Tyr_Ser-Thr"/>
    <property type="match status" value="1"/>
</dbReference>
<feature type="compositionally biased region" description="Low complexity" evidence="7">
    <location>
        <begin position="655"/>
        <end position="664"/>
    </location>
</feature>
<feature type="binding site" evidence="6">
    <location>
        <position position="899"/>
    </location>
    <ligand>
        <name>ATP</name>
        <dbReference type="ChEBI" id="CHEBI:30616"/>
    </ligand>
</feature>
<dbReference type="CDD" id="cd13999">
    <property type="entry name" value="STKc_MAP3K-like"/>
    <property type="match status" value="1"/>
</dbReference>
<feature type="region of interest" description="Disordered" evidence="7">
    <location>
        <begin position="363"/>
        <end position="382"/>
    </location>
</feature>
<proteinExistence type="predicted"/>
<keyword evidence="4" id="KW-0418">Kinase</keyword>
<dbReference type="SUPFAM" id="SSF56112">
    <property type="entry name" value="Protein kinase-like (PK-like)"/>
    <property type="match status" value="1"/>
</dbReference>
<evidence type="ECO:0000256" key="5">
    <source>
        <dbReference type="ARBA" id="ARBA00022840"/>
    </source>
</evidence>
<sequence length="1154" mass="130035">MDSLRNSKKLQYDSAETRNVATRPAEFLKQNPSSRALNYSIQTGEEFSFEFMRDKNVSRSPCIPNISEHQITSSSSVDLRQRRAISNAAGLQTVSDSPISATEKRELCKEMQKKVFLETKNSDQVALTRTVSHASAGSNSTYRGFNMRYASLKSTPTRVKSLCSYGGKFLPRPSDGKLRYVGGDTHIIQLSKDMPWKELMKRAKRMFNQTQTIKYQLPGEEIDALVSVFCDEDLQHMIDEFIVLEYNQIEQKPRMFLFSSDDNAHVTLGTMEGDSETQFLAAINGFDVAEKTSSCDVLIRTSASGMDQSLIFSVELDEVKRKNKAETPYSSIHHHDNFSSDENGIQFSSSVPSNYELLIHHQQDADKKEVTPQSEQKFSSPVQLHDVSVSHLQLEALYGTPAPDFISPNHHMKHLETRVSLPLDVLSAIKSSPKELPQPCICSRVTTGCSDNKPTVVGLDTEDPLSMLSRAFYKDQMTSKQEKIEFQLSNSKDQIGYQRPTHEQFSYQKKELGEVLHSLPEEDMVTESGNLTIAGKSPKSNQSSIRDELRENQRYRASVPVIQTNRIELESTMSRSDNSVSFMQSENSSYSESNQEDVTLAYDLASNDNKKVKMGYQFQQQFDKNSRNSSSSMDDEKDPLNQGRIWNASDRTRSIDSSSSDGKTSISKVYSQELVGDGSDAVKQASLPLILGSIQKQKERTAVVPQGNCSPSPKEHSHHLNSSNSQFIYEIGSISIPKVKSAKEFSNLSTSSTHGIINDLKMPSNECQSPLMNLCHDELTSEEPTLKKQPHETPFLMKVSSLEHRDLGMKNPHVDFDEVESSLANVGEHLRTALTEYEEIASDIKEVNDPGPDTSTEIPSLRNLQRINNEDLEELRELGAGTFGTVYHGKWRGTDVAIKRINRSYFIGHSSQTEKMISGFWREVGILSKLHHPNVVAFYGVVMDEQGGTMATVTEYMTHGSLKHVLRRKERHLDFRKRLLIAMDVAIGMEYLHSRNVVHFDLKCDNLLVNFKDSSRPICKAIGGYLIQVCDFGLSKMKLHTMVSGGVRGTLPWMAPELLYISSNKVSEKIDVYSFGIVMWEILTGKEPYEDMHYGEVIGGLLHNTLRPIVPGSCDKDWRILMEQCWAVDPEQRPTFTQIASHLKSMYKGHQIRE</sequence>
<dbReference type="InterPro" id="IPR000270">
    <property type="entry name" value="PB1_dom"/>
</dbReference>
<comment type="caution">
    <text evidence="9">The sequence shown here is derived from an EMBL/GenBank/DDBJ whole genome shotgun (WGS) entry which is preliminary data.</text>
</comment>
<feature type="compositionally biased region" description="Polar residues" evidence="7">
    <location>
        <begin position="620"/>
        <end position="632"/>
    </location>
</feature>
<dbReference type="PROSITE" id="PS00107">
    <property type="entry name" value="PROTEIN_KINASE_ATP"/>
    <property type="match status" value="1"/>
</dbReference>
<evidence type="ECO:0000256" key="2">
    <source>
        <dbReference type="ARBA" id="ARBA00022679"/>
    </source>
</evidence>
<dbReference type="GO" id="GO:0007165">
    <property type="term" value="P:signal transduction"/>
    <property type="evidence" value="ECO:0007669"/>
    <property type="project" value="TreeGrafter"/>
</dbReference>
<evidence type="ECO:0000256" key="4">
    <source>
        <dbReference type="ARBA" id="ARBA00022777"/>
    </source>
</evidence>
<dbReference type="Pfam" id="PF00564">
    <property type="entry name" value="PB1"/>
    <property type="match status" value="1"/>
</dbReference>
<dbReference type="GO" id="GO:0005737">
    <property type="term" value="C:cytoplasm"/>
    <property type="evidence" value="ECO:0007669"/>
    <property type="project" value="TreeGrafter"/>
</dbReference>
<feature type="compositionally biased region" description="Polar residues" evidence="7">
    <location>
        <begin position="569"/>
        <end position="583"/>
    </location>
</feature>
<dbReference type="InterPro" id="IPR050167">
    <property type="entry name" value="Ser_Thr_protein_kinase"/>
</dbReference>
<feature type="region of interest" description="Disordered" evidence="7">
    <location>
        <begin position="620"/>
        <end position="664"/>
    </location>
</feature>
<dbReference type="PROSITE" id="PS00108">
    <property type="entry name" value="PROTEIN_KINASE_ST"/>
    <property type="match status" value="1"/>
</dbReference>
<dbReference type="FunFam" id="3.30.200.20:FF:000618">
    <property type="entry name" value="Serine/threonine-protein kinase CTR1"/>
    <property type="match status" value="1"/>
</dbReference>
<dbReference type="PROSITE" id="PS50011">
    <property type="entry name" value="PROTEIN_KINASE_DOM"/>
    <property type="match status" value="1"/>
</dbReference>
<dbReference type="Proteomes" id="UP000734854">
    <property type="component" value="Unassembled WGS sequence"/>
</dbReference>
<dbReference type="AlphaFoldDB" id="A0A8J5GZ26"/>
<dbReference type="InterPro" id="IPR001245">
    <property type="entry name" value="Ser-Thr/Tyr_kinase_cat_dom"/>
</dbReference>
<evidence type="ECO:0000256" key="7">
    <source>
        <dbReference type="SAM" id="MobiDB-lite"/>
    </source>
</evidence>
<name>A0A8J5GZ26_ZINOF</name>
<dbReference type="Gene3D" id="3.30.200.20">
    <property type="entry name" value="Phosphorylase Kinase, domain 1"/>
    <property type="match status" value="1"/>
</dbReference>
<evidence type="ECO:0000313" key="9">
    <source>
        <dbReference type="EMBL" id="KAG6511689.1"/>
    </source>
</evidence>
<reference evidence="9 10" key="1">
    <citation type="submission" date="2020-08" db="EMBL/GenBank/DDBJ databases">
        <title>Plant Genome Project.</title>
        <authorList>
            <person name="Zhang R.-G."/>
        </authorList>
    </citation>
    <scope>NUCLEOTIDE SEQUENCE [LARGE SCALE GENOMIC DNA]</scope>
    <source>
        <tissue evidence="9">Rhizome</tissue>
    </source>
</reference>
<keyword evidence="2" id="KW-0808">Transferase</keyword>
<dbReference type="EMBL" id="JACMSC010000008">
    <property type="protein sequence ID" value="KAG6511689.1"/>
    <property type="molecule type" value="Genomic_DNA"/>
</dbReference>
<feature type="region of interest" description="Disordered" evidence="7">
    <location>
        <begin position="531"/>
        <end position="552"/>
    </location>
</feature>
<dbReference type="PRINTS" id="PR00109">
    <property type="entry name" value="TYRKINASE"/>
</dbReference>
<dbReference type="GO" id="GO:0005524">
    <property type="term" value="F:ATP binding"/>
    <property type="evidence" value="ECO:0007669"/>
    <property type="project" value="UniProtKB-UniRule"/>
</dbReference>
<keyword evidence="1" id="KW-0723">Serine/threonine-protein kinase</keyword>
<keyword evidence="5 6" id="KW-0067">ATP-binding</keyword>
<evidence type="ECO:0000256" key="6">
    <source>
        <dbReference type="PROSITE-ProRule" id="PRU10141"/>
    </source>
</evidence>
<dbReference type="InterPro" id="IPR017441">
    <property type="entry name" value="Protein_kinase_ATP_BS"/>
</dbReference>
<evidence type="ECO:0000256" key="1">
    <source>
        <dbReference type="ARBA" id="ARBA00022527"/>
    </source>
</evidence>
<dbReference type="CDD" id="cd06410">
    <property type="entry name" value="PB1_UP2"/>
    <property type="match status" value="1"/>
</dbReference>
<dbReference type="PANTHER" id="PTHR23257">
    <property type="entry name" value="SERINE-THREONINE PROTEIN KINASE"/>
    <property type="match status" value="1"/>
</dbReference>
<dbReference type="SMART" id="SM00666">
    <property type="entry name" value="PB1"/>
    <property type="match status" value="1"/>
</dbReference>
<feature type="compositionally biased region" description="Polar residues" evidence="7">
    <location>
        <begin position="371"/>
        <end position="382"/>
    </location>
</feature>
<feature type="domain" description="Protein kinase" evidence="8">
    <location>
        <begin position="872"/>
        <end position="1145"/>
    </location>
</feature>
<keyword evidence="3 6" id="KW-0547">Nucleotide-binding</keyword>
<dbReference type="InterPro" id="IPR011009">
    <property type="entry name" value="Kinase-like_dom_sf"/>
</dbReference>